<accession>A0A348AJ16</accession>
<feature type="domain" description="Baseplate J-like C-terminal" evidence="3">
    <location>
        <begin position="283"/>
        <end position="363"/>
    </location>
</feature>
<name>A0A348AJ16_9FIRM</name>
<dbReference type="KEGG" id="mana:MAMMFC1_01732"/>
<dbReference type="PANTHER" id="PTHR35862:SF1">
    <property type="entry name" value="FELS-2 PROPHAGE PROTEIN"/>
    <property type="match status" value="1"/>
</dbReference>
<reference evidence="4 5" key="1">
    <citation type="journal article" date="2018" name="Int. J. Syst. Evol. Microbiol.">
        <title>Methylomusa anaerophila gen. nov., sp. nov., an anaerobic methanol-utilizing bacterium isolated from a microbial fuel cell.</title>
        <authorList>
            <person name="Amano N."/>
            <person name="Yamamuro A."/>
            <person name="Miyahara M."/>
            <person name="Kouzuma A."/>
            <person name="Abe T."/>
            <person name="Watanabe K."/>
        </authorList>
    </citation>
    <scope>NUCLEOTIDE SEQUENCE [LARGE SCALE GENOMIC DNA]</scope>
    <source>
        <strain evidence="4 5">MMFC1</strain>
    </source>
</reference>
<dbReference type="Proteomes" id="UP000276437">
    <property type="component" value="Chromosome"/>
</dbReference>
<proteinExistence type="predicted"/>
<dbReference type="InterPro" id="IPR052726">
    <property type="entry name" value="Phage_Baseplate_Hub"/>
</dbReference>
<dbReference type="Pfam" id="PF26079">
    <property type="entry name" value="Baseplate_J_C"/>
    <property type="match status" value="1"/>
</dbReference>
<feature type="domain" description="Baseplate J-like central" evidence="2">
    <location>
        <begin position="204"/>
        <end position="274"/>
    </location>
</feature>
<dbReference type="InterPro" id="IPR058531">
    <property type="entry name" value="Baseplate_J_M"/>
</dbReference>
<evidence type="ECO:0000259" key="2">
    <source>
        <dbReference type="Pfam" id="PF26078"/>
    </source>
</evidence>
<dbReference type="OrthoDB" id="9793802at2"/>
<dbReference type="InterPro" id="IPR014507">
    <property type="entry name" value="Baseplate_assembly_J_pred"/>
</dbReference>
<dbReference type="InterPro" id="IPR058530">
    <property type="entry name" value="Baseplate_J-like_C"/>
</dbReference>
<dbReference type="EMBL" id="AP018449">
    <property type="protein sequence ID" value="BBB91064.1"/>
    <property type="molecule type" value="Genomic_DNA"/>
</dbReference>
<dbReference type="PIRSF" id="PIRSF020481">
    <property type="entry name" value="BAP"/>
    <property type="match status" value="1"/>
</dbReference>
<dbReference type="Pfam" id="PF04865">
    <property type="entry name" value="Baseplate_J"/>
    <property type="match status" value="1"/>
</dbReference>
<keyword evidence="5" id="KW-1185">Reference proteome</keyword>
<dbReference type="InterPro" id="IPR006949">
    <property type="entry name" value="Barrel_Baseplate_J-like"/>
</dbReference>
<dbReference type="Pfam" id="PF26078">
    <property type="entry name" value="Baseplate_J_M"/>
    <property type="match status" value="1"/>
</dbReference>
<dbReference type="PANTHER" id="PTHR35862">
    <property type="entry name" value="FELS-2 PROPHAGE PROTEIN"/>
    <property type="match status" value="1"/>
</dbReference>
<evidence type="ECO:0000259" key="3">
    <source>
        <dbReference type="Pfam" id="PF26079"/>
    </source>
</evidence>
<evidence type="ECO:0000313" key="5">
    <source>
        <dbReference type="Proteomes" id="UP000276437"/>
    </source>
</evidence>
<dbReference type="AlphaFoldDB" id="A0A348AJ16"/>
<evidence type="ECO:0000259" key="1">
    <source>
        <dbReference type="Pfam" id="PF04865"/>
    </source>
</evidence>
<feature type="domain" description="Baseplate protein J-like barrel" evidence="1">
    <location>
        <begin position="95"/>
        <end position="182"/>
    </location>
</feature>
<organism evidence="4 5">
    <name type="scientific">Methylomusa anaerophila</name>
    <dbReference type="NCBI Taxonomy" id="1930071"/>
    <lineage>
        <taxon>Bacteria</taxon>
        <taxon>Bacillati</taxon>
        <taxon>Bacillota</taxon>
        <taxon>Negativicutes</taxon>
        <taxon>Selenomonadales</taxon>
        <taxon>Sporomusaceae</taxon>
        <taxon>Methylomusa</taxon>
    </lineage>
</organism>
<evidence type="ECO:0000313" key="4">
    <source>
        <dbReference type="EMBL" id="BBB91064.1"/>
    </source>
</evidence>
<sequence>MIADLPSISFTDTDAGNIEASIITMYESISGRTLAQGDPVRLFLQSVAAIIIQQRILIDYSAKMNLLAYSEDDYLDHIGILVGVTRLVASAATTTLRFTLSAVQPQAVTIPAGIRATTPNGVVFQVTMATDIPAGSLYADAPAECMVTGTSGNGYVSGQVNQFVDPLPWIQSVVNTTETAGGSDIESDDSFRSRIQQAPESFSVAGPDGAYIFWAKTASGLIVDVSVRSPAPGEVEIRPLLVGGELPGPEIIEAVYDICSDKKIRPLTDKLTVLEPEVISYDISLTYYINRDNATTSLAIQSAVNQAVIDYVTWQKSKLGRVINPTELIYRMRSAGGSRVEVAAPVYALIETYQVAIAGSVLVNFGGLVDGD</sequence>
<dbReference type="RefSeq" id="WP_126308129.1">
    <property type="nucleotide sequence ID" value="NZ_AP018449.1"/>
</dbReference>
<protein>
    <submittedName>
        <fullName evidence="4">Baseplate J-like protein</fullName>
    </submittedName>
</protein>
<gene>
    <name evidence="4" type="ORF">MAMMFC1_01732</name>
</gene>